<dbReference type="AlphaFoldDB" id="A0A0A9FN73"/>
<sequence length="57" mass="6666">MRRVTMTLMRIRRNKLLIDTGVASQLFLKMMLVDLCHCVGLHEHAGNTKKQMYDHLP</sequence>
<accession>A0A0A9FN73</accession>
<proteinExistence type="predicted"/>
<name>A0A0A9FN73_ARUDO</name>
<evidence type="ECO:0000313" key="1">
    <source>
        <dbReference type="EMBL" id="JAE11736.1"/>
    </source>
</evidence>
<protein>
    <submittedName>
        <fullName evidence="1">Uncharacterized protein</fullName>
    </submittedName>
</protein>
<organism evidence="1">
    <name type="scientific">Arundo donax</name>
    <name type="common">Giant reed</name>
    <name type="synonym">Donax arundinaceus</name>
    <dbReference type="NCBI Taxonomy" id="35708"/>
    <lineage>
        <taxon>Eukaryota</taxon>
        <taxon>Viridiplantae</taxon>
        <taxon>Streptophyta</taxon>
        <taxon>Embryophyta</taxon>
        <taxon>Tracheophyta</taxon>
        <taxon>Spermatophyta</taxon>
        <taxon>Magnoliopsida</taxon>
        <taxon>Liliopsida</taxon>
        <taxon>Poales</taxon>
        <taxon>Poaceae</taxon>
        <taxon>PACMAD clade</taxon>
        <taxon>Arundinoideae</taxon>
        <taxon>Arundineae</taxon>
        <taxon>Arundo</taxon>
    </lineage>
</organism>
<reference evidence="1" key="2">
    <citation type="journal article" date="2015" name="Data Brief">
        <title>Shoot transcriptome of the giant reed, Arundo donax.</title>
        <authorList>
            <person name="Barrero R.A."/>
            <person name="Guerrero F.D."/>
            <person name="Moolhuijzen P."/>
            <person name="Goolsby J.A."/>
            <person name="Tidwell J."/>
            <person name="Bellgard S.E."/>
            <person name="Bellgard M.I."/>
        </authorList>
    </citation>
    <scope>NUCLEOTIDE SEQUENCE</scope>
    <source>
        <tissue evidence="1">Shoot tissue taken approximately 20 cm above the soil surface</tissue>
    </source>
</reference>
<dbReference type="EMBL" id="GBRH01186160">
    <property type="protein sequence ID" value="JAE11736.1"/>
    <property type="molecule type" value="Transcribed_RNA"/>
</dbReference>
<reference evidence="1" key="1">
    <citation type="submission" date="2014-09" db="EMBL/GenBank/DDBJ databases">
        <authorList>
            <person name="Magalhaes I.L.F."/>
            <person name="Oliveira U."/>
            <person name="Santos F.R."/>
            <person name="Vidigal T.H.D.A."/>
            <person name="Brescovit A.D."/>
            <person name="Santos A.J."/>
        </authorList>
    </citation>
    <scope>NUCLEOTIDE SEQUENCE</scope>
    <source>
        <tissue evidence="1">Shoot tissue taken approximately 20 cm above the soil surface</tissue>
    </source>
</reference>